<sequence>MESRELMQQLHTEHSKTNVRFRLRYRHVAGWAAQARSTAMLRQPSTRLDAAASAAHVLPFNPNLLATIIAAPEGHYRTDTVRKRMRHHATDFDQYLTHTDETARGWSEQQFITMLSAVLPARQALRQNNEEFLEKTATDWENLVDPICSKTKSWV</sequence>
<dbReference type="EMBL" id="ML994613">
    <property type="protein sequence ID" value="KAF2193677.1"/>
    <property type="molecule type" value="Genomic_DNA"/>
</dbReference>
<evidence type="ECO:0000313" key="1">
    <source>
        <dbReference type="EMBL" id="KAF2193677.1"/>
    </source>
</evidence>
<gene>
    <name evidence="1" type="ORF">K469DRAFT_789651</name>
</gene>
<protein>
    <submittedName>
        <fullName evidence="1">Uncharacterized protein</fullName>
    </submittedName>
</protein>
<accession>A0A6A6END0</accession>
<organism evidence="1 2">
    <name type="scientific">Zopfia rhizophila CBS 207.26</name>
    <dbReference type="NCBI Taxonomy" id="1314779"/>
    <lineage>
        <taxon>Eukaryota</taxon>
        <taxon>Fungi</taxon>
        <taxon>Dikarya</taxon>
        <taxon>Ascomycota</taxon>
        <taxon>Pezizomycotina</taxon>
        <taxon>Dothideomycetes</taxon>
        <taxon>Dothideomycetes incertae sedis</taxon>
        <taxon>Zopfiaceae</taxon>
        <taxon>Zopfia</taxon>
    </lineage>
</organism>
<evidence type="ECO:0000313" key="2">
    <source>
        <dbReference type="Proteomes" id="UP000800200"/>
    </source>
</evidence>
<reference evidence="1" key="1">
    <citation type="journal article" date="2020" name="Stud. Mycol.">
        <title>101 Dothideomycetes genomes: a test case for predicting lifestyles and emergence of pathogens.</title>
        <authorList>
            <person name="Haridas S."/>
            <person name="Albert R."/>
            <person name="Binder M."/>
            <person name="Bloem J."/>
            <person name="Labutti K."/>
            <person name="Salamov A."/>
            <person name="Andreopoulos B."/>
            <person name="Baker S."/>
            <person name="Barry K."/>
            <person name="Bills G."/>
            <person name="Bluhm B."/>
            <person name="Cannon C."/>
            <person name="Castanera R."/>
            <person name="Culley D."/>
            <person name="Daum C."/>
            <person name="Ezra D."/>
            <person name="Gonzalez J."/>
            <person name="Henrissat B."/>
            <person name="Kuo A."/>
            <person name="Liang C."/>
            <person name="Lipzen A."/>
            <person name="Lutzoni F."/>
            <person name="Magnuson J."/>
            <person name="Mondo S."/>
            <person name="Nolan M."/>
            <person name="Ohm R."/>
            <person name="Pangilinan J."/>
            <person name="Park H.-J."/>
            <person name="Ramirez L."/>
            <person name="Alfaro M."/>
            <person name="Sun H."/>
            <person name="Tritt A."/>
            <person name="Yoshinaga Y."/>
            <person name="Zwiers L.-H."/>
            <person name="Turgeon B."/>
            <person name="Goodwin S."/>
            <person name="Spatafora J."/>
            <person name="Crous P."/>
            <person name="Grigoriev I."/>
        </authorList>
    </citation>
    <scope>NUCLEOTIDE SEQUENCE</scope>
    <source>
        <strain evidence="1">CBS 207.26</strain>
    </source>
</reference>
<proteinExistence type="predicted"/>
<dbReference type="Proteomes" id="UP000800200">
    <property type="component" value="Unassembled WGS sequence"/>
</dbReference>
<dbReference type="AlphaFoldDB" id="A0A6A6END0"/>
<dbReference type="OrthoDB" id="3790454at2759"/>
<keyword evidence="2" id="KW-1185">Reference proteome</keyword>
<name>A0A6A6END0_9PEZI</name>